<keyword evidence="3" id="KW-1185">Reference proteome</keyword>
<dbReference type="Proteomes" id="UP000800200">
    <property type="component" value="Unassembled WGS sequence"/>
</dbReference>
<evidence type="ECO:0000256" key="1">
    <source>
        <dbReference type="SAM" id="MobiDB-lite"/>
    </source>
</evidence>
<dbReference type="GO" id="GO:0016740">
    <property type="term" value="F:transferase activity"/>
    <property type="evidence" value="ECO:0007669"/>
    <property type="project" value="UniProtKB-KW"/>
</dbReference>
<dbReference type="InterPro" id="IPR050587">
    <property type="entry name" value="GNT1/Glycosyltrans_8"/>
</dbReference>
<dbReference type="OrthoDB" id="2014201at2759"/>
<dbReference type="InterPro" id="IPR029044">
    <property type="entry name" value="Nucleotide-diphossugar_trans"/>
</dbReference>
<keyword evidence="2" id="KW-0808">Transferase</keyword>
<protein>
    <submittedName>
        <fullName evidence="2">Glycosyltransferase family 8 protein</fullName>
    </submittedName>
</protein>
<organism evidence="2 3">
    <name type="scientific">Zopfia rhizophila CBS 207.26</name>
    <dbReference type="NCBI Taxonomy" id="1314779"/>
    <lineage>
        <taxon>Eukaryota</taxon>
        <taxon>Fungi</taxon>
        <taxon>Dikarya</taxon>
        <taxon>Ascomycota</taxon>
        <taxon>Pezizomycotina</taxon>
        <taxon>Dothideomycetes</taxon>
        <taxon>Dothideomycetes incertae sedis</taxon>
        <taxon>Zopfiaceae</taxon>
        <taxon>Zopfia</taxon>
    </lineage>
</organism>
<proteinExistence type="predicted"/>
<feature type="region of interest" description="Disordered" evidence="1">
    <location>
        <begin position="367"/>
        <end position="401"/>
    </location>
</feature>
<reference evidence="2" key="1">
    <citation type="journal article" date="2020" name="Stud. Mycol.">
        <title>101 Dothideomycetes genomes: a test case for predicting lifestyles and emergence of pathogens.</title>
        <authorList>
            <person name="Haridas S."/>
            <person name="Albert R."/>
            <person name="Binder M."/>
            <person name="Bloem J."/>
            <person name="Labutti K."/>
            <person name="Salamov A."/>
            <person name="Andreopoulos B."/>
            <person name="Baker S."/>
            <person name="Barry K."/>
            <person name="Bills G."/>
            <person name="Bluhm B."/>
            <person name="Cannon C."/>
            <person name="Castanera R."/>
            <person name="Culley D."/>
            <person name="Daum C."/>
            <person name="Ezra D."/>
            <person name="Gonzalez J."/>
            <person name="Henrissat B."/>
            <person name="Kuo A."/>
            <person name="Liang C."/>
            <person name="Lipzen A."/>
            <person name="Lutzoni F."/>
            <person name="Magnuson J."/>
            <person name="Mondo S."/>
            <person name="Nolan M."/>
            <person name="Ohm R."/>
            <person name="Pangilinan J."/>
            <person name="Park H.-J."/>
            <person name="Ramirez L."/>
            <person name="Alfaro M."/>
            <person name="Sun H."/>
            <person name="Tritt A."/>
            <person name="Yoshinaga Y."/>
            <person name="Zwiers L.-H."/>
            <person name="Turgeon B."/>
            <person name="Goodwin S."/>
            <person name="Spatafora J."/>
            <person name="Crous P."/>
            <person name="Grigoriev I."/>
        </authorList>
    </citation>
    <scope>NUCLEOTIDE SEQUENCE</scope>
    <source>
        <strain evidence="2">CBS 207.26</strain>
    </source>
</reference>
<name>A0A6A6DAS2_9PEZI</name>
<gene>
    <name evidence="2" type="ORF">K469DRAFT_702311</name>
</gene>
<evidence type="ECO:0000313" key="3">
    <source>
        <dbReference type="Proteomes" id="UP000800200"/>
    </source>
</evidence>
<sequence>MRRKHSDELPRYIRPGEKPSFPWPRRSRLFAVLGLLFIYWVIHSSRKSSTTDNRDDHPNVNWSYYAYSLYATDSATLCHAVLIFDALAKLGSKADRVLFYPEYWDTVIENSRDRDSQLLVIARDKYKVKLEPVQLLSVEGLRTPDQPKRTWDKSVTKFLSFGLTYYNRVLALDSDITLLQSLDELFLLPPTPMAMPRAYWYDSKPWPLTSLLMLLEPSDHELHKFKEAINGGADAATVMANKYDMELVNDRFRDSAMVLPHRPYALLTGEFRSHNHSAYLGNNDEQWDADKIRKEAKLIHFSDWPLPKPWIMWPHEGLVEMQPDCGGSHEGTCRERVIWKELYDDFRQRRKDICKYLSVPAPDWAKIKGGEHHGNETELEAPHVDGEPNQTGGEQVVVHDT</sequence>
<dbReference type="SUPFAM" id="SSF53448">
    <property type="entry name" value="Nucleotide-diphospho-sugar transferases"/>
    <property type="match status" value="1"/>
</dbReference>
<dbReference type="EMBL" id="ML994735">
    <property type="protein sequence ID" value="KAF2175392.1"/>
    <property type="molecule type" value="Genomic_DNA"/>
</dbReference>
<dbReference type="AlphaFoldDB" id="A0A6A6DAS2"/>
<feature type="compositionally biased region" description="Basic and acidic residues" evidence="1">
    <location>
        <begin position="367"/>
        <end position="386"/>
    </location>
</feature>
<evidence type="ECO:0000313" key="2">
    <source>
        <dbReference type="EMBL" id="KAF2175392.1"/>
    </source>
</evidence>
<dbReference type="Gene3D" id="3.90.550.10">
    <property type="entry name" value="Spore Coat Polysaccharide Biosynthesis Protein SpsA, Chain A"/>
    <property type="match status" value="1"/>
</dbReference>
<dbReference type="PANTHER" id="PTHR11183">
    <property type="entry name" value="GLYCOGENIN SUBFAMILY MEMBER"/>
    <property type="match status" value="1"/>
</dbReference>
<accession>A0A6A6DAS2</accession>